<sequence length="89" mass="10602">MQIQIVTRTYFHRRIIFYKYRTPIVGHRICNIEYIQQCHFPPHNSLTICAFVFANTSIIGFLANNLLTLGRIVIYLFIYLLVILLLKRE</sequence>
<comment type="caution">
    <text evidence="2">The sequence shown here is derived from an EMBL/GenBank/DDBJ whole genome shotgun (WGS) entry which is preliminary data.</text>
</comment>
<keyword evidence="1" id="KW-0472">Membrane</keyword>
<dbReference type="EMBL" id="QKWP01002245">
    <property type="protein sequence ID" value="RIB04139.1"/>
    <property type="molecule type" value="Genomic_DNA"/>
</dbReference>
<keyword evidence="1" id="KW-1133">Transmembrane helix</keyword>
<protein>
    <submittedName>
        <fullName evidence="2">Uncharacterized protein</fullName>
    </submittedName>
</protein>
<gene>
    <name evidence="2" type="ORF">C2G38_2121340</name>
</gene>
<evidence type="ECO:0000313" key="3">
    <source>
        <dbReference type="Proteomes" id="UP000266673"/>
    </source>
</evidence>
<evidence type="ECO:0000313" key="2">
    <source>
        <dbReference type="EMBL" id="RIB04139.1"/>
    </source>
</evidence>
<dbReference type="Proteomes" id="UP000266673">
    <property type="component" value="Unassembled WGS sequence"/>
</dbReference>
<keyword evidence="3" id="KW-1185">Reference proteome</keyword>
<name>A0A397U5V4_9GLOM</name>
<organism evidence="2 3">
    <name type="scientific">Gigaspora rosea</name>
    <dbReference type="NCBI Taxonomy" id="44941"/>
    <lineage>
        <taxon>Eukaryota</taxon>
        <taxon>Fungi</taxon>
        <taxon>Fungi incertae sedis</taxon>
        <taxon>Mucoromycota</taxon>
        <taxon>Glomeromycotina</taxon>
        <taxon>Glomeromycetes</taxon>
        <taxon>Diversisporales</taxon>
        <taxon>Gigasporaceae</taxon>
        <taxon>Gigaspora</taxon>
    </lineage>
</organism>
<accession>A0A397U5V4</accession>
<dbReference type="AlphaFoldDB" id="A0A397U5V4"/>
<evidence type="ECO:0000256" key="1">
    <source>
        <dbReference type="SAM" id="Phobius"/>
    </source>
</evidence>
<proteinExistence type="predicted"/>
<keyword evidence="1" id="KW-0812">Transmembrane</keyword>
<reference evidence="2 3" key="1">
    <citation type="submission" date="2018-06" db="EMBL/GenBank/DDBJ databases">
        <title>Comparative genomics reveals the genomic features of Rhizophagus irregularis, R. cerebriforme, R. diaphanum and Gigaspora rosea, and their symbiotic lifestyle signature.</title>
        <authorList>
            <person name="Morin E."/>
            <person name="San Clemente H."/>
            <person name="Chen E.C.H."/>
            <person name="De La Providencia I."/>
            <person name="Hainaut M."/>
            <person name="Kuo A."/>
            <person name="Kohler A."/>
            <person name="Murat C."/>
            <person name="Tang N."/>
            <person name="Roy S."/>
            <person name="Loubradou J."/>
            <person name="Henrissat B."/>
            <person name="Grigoriev I.V."/>
            <person name="Corradi N."/>
            <person name="Roux C."/>
            <person name="Martin F.M."/>
        </authorList>
    </citation>
    <scope>NUCLEOTIDE SEQUENCE [LARGE SCALE GENOMIC DNA]</scope>
    <source>
        <strain evidence="2 3">DAOM 194757</strain>
    </source>
</reference>
<feature type="transmembrane region" description="Helical" evidence="1">
    <location>
        <begin position="45"/>
        <end position="63"/>
    </location>
</feature>
<feature type="transmembrane region" description="Helical" evidence="1">
    <location>
        <begin position="69"/>
        <end position="86"/>
    </location>
</feature>